<name>A0A9X2I266_9FLAO</name>
<keyword evidence="4" id="KW-0808">Transferase</keyword>
<dbReference type="AlphaFoldDB" id="A0A9X2I266"/>
<dbReference type="EMBL" id="JANCNS010000002">
    <property type="protein sequence ID" value="MCP9199864.1"/>
    <property type="molecule type" value="Genomic_DNA"/>
</dbReference>
<keyword evidence="6 8" id="KW-0012">Acyltransferase</keyword>
<keyword evidence="9" id="KW-1185">Reference proteome</keyword>
<sequence>MQGLVFWIVYPILWLISILPFRLFYAFSDLVFFLVYRVFGYRRKTVQQNLNLVFPEKDEKEIKRIEKDFYRHMCDMFLEMIKSISISEEELQKRFVLKNEEYLRDLESRNKSLIVMCGHYASYEWMIAIQLLGLKFKSYGIYKRIRNTYFDNLVKRIRGRFDGILIHTYIATETIIKNQEAGVLANYAMIADQTPKLSKSRLWIDFLGIRVPVFDGSERLARRLDMNVAYLHVEKVGRGFYEARLKPITEHAAQEPDHHITRSFIGMLEEQIRKKPEYYLWTHKRWKHRNEPIPENAEIID</sequence>
<keyword evidence="7" id="KW-1133">Transmembrane helix</keyword>
<evidence type="ECO:0000256" key="2">
    <source>
        <dbReference type="ARBA" id="ARBA00022475"/>
    </source>
</evidence>
<reference evidence="8" key="1">
    <citation type="submission" date="2022-07" db="EMBL/GenBank/DDBJ databases">
        <title>Gramela sediminis sp. nov., isolated from deep-sea sediment of the Indian Ocean.</title>
        <authorList>
            <person name="Shi H."/>
        </authorList>
    </citation>
    <scope>NUCLEOTIDE SEQUENCE</scope>
    <source>
        <strain evidence="8">GC03-9</strain>
    </source>
</reference>
<dbReference type="PANTHER" id="PTHR30606:SF10">
    <property type="entry name" value="PHOSPHATIDYLINOSITOL MANNOSIDE ACYLTRANSFERASE"/>
    <property type="match status" value="1"/>
</dbReference>
<evidence type="ECO:0000256" key="4">
    <source>
        <dbReference type="ARBA" id="ARBA00022679"/>
    </source>
</evidence>
<comment type="caution">
    <text evidence="8">The sequence shown here is derived from an EMBL/GenBank/DDBJ whole genome shotgun (WGS) entry which is preliminary data.</text>
</comment>
<dbReference type="Proteomes" id="UP001155280">
    <property type="component" value="Unassembled WGS sequence"/>
</dbReference>
<evidence type="ECO:0000256" key="3">
    <source>
        <dbReference type="ARBA" id="ARBA00022519"/>
    </source>
</evidence>
<proteinExistence type="predicted"/>
<evidence type="ECO:0000313" key="9">
    <source>
        <dbReference type="Proteomes" id="UP001155280"/>
    </source>
</evidence>
<dbReference type="PANTHER" id="PTHR30606">
    <property type="entry name" value="LIPID A BIOSYNTHESIS LAUROYL ACYLTRANSFERASE"/>
    <property type="match status" value="1"/>
</dbReference>
<evidence type="ECO:0000256" key="6">
    <source>
        <dbReference type="ARBA" id="ARBA00023315"/>
    </source>
</evidence>
<organism evidence="8 9">
    <name type="scientific">Christiangramia oceanisediminis</name>
    <dbReference type="NCBI Taxonomy" id="2920386"/>
    <lineage>
        <taxon>Bacteria</taxon>
        <taxon>Pseudomonadati</taxon>
        <taxon>Bacteroidota</taxon>
        <taxon>Flavobacteriia</taxon>
        <taxon>Flavobacteriales</taxon>
        <taxon>Flavobacteriaceae</taxon>
        <taxon>Christiangramia</taxon>
    </lineage>
</organism>
<protein>
    <submittedName>
        <fullName evidence="8">Lipid A biosynthesis acyltransferase</fullName>
    </submittedName>
</protein>
<dbReference type="PIRSF" id="PIRSF026649">
    <property type="entry name" value="MsbB"/>
    <property type="match status" value="1"/>
</dbReference>
<keyword evidence="3" id="KW-0997">Cell inner membrane</keyword>
<dbReference type="RefSeq" id="WP_241551677.1">
    <property type="nucleotide sequence ID" value="NZ_JANCNS010000002.1"/>
</dbReference>
<feature type="transmembrane region" description="Helical" evidence="7">
    <location>
        <begin position="12"/>
        <end position="36"/>
    </location>
</feature>
<evidence type="ECO:0000256" key="7">
    <source>
        <dbReference type="SAM" id="Phobius"/>
    </source>
</evidence>
<dbReference type="GO" id="GO:0009247">
    <property type="term" value="P:glycolipid biosynthetic process"/>
    <property type="evidence" value="ECO:0007669"/>
    <property type="project" value="UniProtKB-ARBA"/>
</dbReference>
<keyword evidence="7" id="KW-0812">Transmembrane</keyword>
<dbReference type="GO" id="GO:0016746">
    <property type="term" value="F:acyltransferase activity"/>
    <property type="evidence" value="ECO:0007669"/>
    <property type="project" value="UniProtKB-KW"/>
</dbReference>
<evidence type="ECO:0000313" key="8">
    <source>
        <dbReference type="EMBL" id="MCP9199864.1"/>
    </source>
</evidence>
<dbReference type="Pfam" id="PF03279">
    <property type="entry name" value="Lip_A_acyltrans"/>
    <property type="match status" value="1"/>
</dbReference>
<accession>A0A9X2I266</accession>
<evidence type="ECO:0000256" key="1">
    <source>
        <dbReference type="ARBA" id="ARBA00004533"/>
    </source>
</evidence>
<keyword evidence="5 7" id="KW-0472">Membrane</keyword>
<gene>
    <name evidence="8" type="ORF">MKO06_08105</name>
</gene>
<dbReference type="GO" id="GO:0005886">
    <property type="term" value="C:plasma membrane"/>
    <property type="evidence" value="ECO:0007669"/>
    <property type="project" value="UniProtKB-SubCell"/>
</dbReference>
<comment type="subcellular location">
    <subcellularLocation>
        <location evidence="1">Cell inner membrane</location>
    </subcellularLocation>
</comment>
<evidence type="ECO:0000256" key="5">
    <source>
        <dbReference type="ARBA" id="ARBA00023136"/>
    </source>
</evidence>
<keyword evidence="2" id="KW-1003">Cell membrane</keyword>
<dbReference type="InterPro" id="IPR004960">
    <property type="entry name" value="LipA_acyltrans"/>
</dbReference>
<dbReference type="CDD" id="cd07984">
    <property type="entry name" value="LPLAT_LABLAT-like"/>
    <property type="match status" value="1"/>
</dbReference>